<gene>
    <name evidence="8" type="ORF">FKW77_001990</name>
</gene>
<evidence type="ECO:0000256" key="5">
    <source>
        <dbReference type="ARBA" id="ARBA00038359"/>
    </source>
</evidence>
<dbReference type="Pfam" id="PF20684">
    <property type="entry name" value="Fung_rhodopsin"/>
    <property type="match status" value="1"/>
</dbReference>
<keyword evidence="9" id="KW-1185">Reference proteome</keyword>
<feature type="transmembrane region" description="Helical" evidence="6">
    <location>
        <begin position="141"/>
        <end position="164"/>
    </location>
</feature>
<feature type="transmembrane region" description="Helical" evidence="6">
    <location>
        <begin position="26"/>
        <end position="48"/>
    </location>
</feature>
<sequence length="422" mass="47770">MRFNHPEAIPSWPTPNYVDPVTRGPLVYIATGIFFGLATLAIIVRLYARVFVRKWVGLDDYLIIFAWLSFASNMATVFWGTARLHWDRHIWDLPPSVFTPGAQALFAARLFWCTSSTCVRLSILVLYYRLVEHVQVRQHKWILHVTTIFVILIYLTYLGTIIFACVPVKAYFIWPSPDTCLKELYVVTILSAINTFSEALLAALPIPVLFQLRMKASQRCEVILLLCLGFLVATVGVVRTYFVYASFVSDDLTWFAGPHWICACVPSARCLIKNAGKALRNFPEEVSRSLSRRAEGSTNRRPDSESSHRFLDPKLSIYAAQAEIQLSRAFDVEGIGLDSFGYTVTITAGEPVKKRSPRRRKPAVPDIAEVEKGDESWQMHRVSSKPNGGIIVSQRKSLEVNEVFEDAVRSDDKGQGWDRFVL</sequence>
<feature type="transmembrane region" description="Helical" evidence="6">
    <location>
        <begin position="102"/>
        <end position="129"/>
    </location>
</feature>
<evidence type="ECO:0000313" key="8">
    <source>
        <dbReference type="EMBL" id="QDS68660.1"/>
    </source>
</evidence>
<accession>A0A517KZ50</accession>
<keyword evidence="4 6" id="KW-0472">Membrane</keyword>
<dbReference type="InterPro" id="IPR049326">
    <property type="entry name" value="Rhodopsin_dom_fungi"/>
</dbReference>
<dbReference type="EMBL" id="CP042186">
    <property type="protein sequence ID" value="QDS68660.1"/>
    <property type="molecule type" value="Genomic_DNA"/>
</dbReference>
<evidence type="ECO:0000256" key="6">
    <source>
        <dbReference type="SAM" id="Phobius"/>
    </source>
</evidence>
<keyword evidence="3 6" id="KW-1133">Transmembrane helix</keyword>
<evidence type="ECO:0000256" key="2">
    <source>
        <dbReference type="ARBA" id="ARBA00022692"/>
    </source>
</evidence>
<name>A0A517KZ50_9PEZI</name>
<dbReference type="Proteomes" id="UP000316270">
    <property type="component" value="Chromosome 2"/>
</dbReference>
<evidence type="ECO:0000259" key="7">
    <source>
        <dbReference type="Pfam" id="PF20684"/>
    </source>
</evidence>
<evidence type="ECO:0000256" key="1">
    <source>
        <dbReference type="ARBA" id="ARBA00004141"/>
    </source>
</evidence>
<evidence type="ECO:0000313" key="9">
    <source>
        <dbReference type="Proteomes" id="UP000316270"/>
    </source>
</evidence>
<feature type="transmembrane region" description="Helical" evidence="6">
    <location>
        <begin position="60"/>
        <end position="82"/>
    </location>
</feature>
<reference evidence="8 9" key="1">
    <citation type="submission" date="2019-07" db="EMBL/GenBank/DDBJ databases">
        <title>Finished genome of Venturia effusa.</title>
        <authorList>
            <person name="Young C.A."/>
            <person name="Cox M.P."/>
            <person name="Ganley A.R.D."/>
            <person name="David W.J."/>
        </authorList>
    </citation>
    <scope>NUCLEOTIDE SEQUENCE [LARGE SCALE GENOMIC DNA]</scope>
    <source>
        <strain evidence="9">albino</strain>
    </source>
</reference>
<keyword evidence="2 6" id="KW-0812">Transmembrane</keyword>
<protein>
    <recommendedName>
        <fullName evidence="7">Rhodopsin domain-containing protein</fullName>
    </recommendedName>
</protein>
<feature type="transmembrane region" description="Helical" evidence="6">
    <location>
        <begin position="184"/>
        <end position="210"/>
    </location>
</feature>
<evidence type="ECO:0000256" key="4">
    <source>
        <dbReference type="ARBA" id="ARBA00023136"/>
    </source>
</evidence>
<feature type="domain" description="Rhodopsin" evidence="7">
    <location>
        <begin position="44"/>
        <end position="271"/>
    </location>
</feature>
<evidence type="ECO:0000256" key="3">
    <source>
        <dbReference type="ARBA" id="ARBA00022989"/>
    </source>
</evidence>
<comment type="similarity">
    <text evidence="5">Belongs to the SAT4 family.</text>
</comment>
<organism evidence="8 9">
    <name type="scientific">Venturia effusa</name>
    <dbReference type="NCBI Taxonomy" id="50376"/>
    <lineage>
        <taxon>Eukaryota</taxon>
        <taxon>Fungi</taxon>
        <taxon>Dikarya</taxon>
        <taxon>Ascomycota</taxon>
        <taxon>Pezizomycotina</taxon>
        <taxon>Dothideomycetes</taxon>
        <taxon>Pleosporomycetidae</taxon>
        <taxon>Venturiales</taxon>
        <taxon>Venturiaceae</taxon>
        <taxon>Venturia</taxon>
    </lineage>
</organism>
<comment type="subcellular location">
    <subcellularLocation>
        <location evidence="1">Membrane</location>
        <topology evidence="1">Multi-pass membrane protein</topology>
    </subcellularLocation>
</comment>
<dbReference type="OrthoDB" id="4525788at2759"/>
<dbReference type="PANTHER" id="PTHR33048:SF129">
    <property type="entry name" value="INTEGRAL MEMBRANE PROTEIN-RELATED"/>
    <property type="match status" value="1"/>
</dbReference>
<dbReference type="AlphaFoldDB" id="A0A517KZ50"/>
<feature type="transmembrane region" description="Helical" evidence="6">
    <location>
        <begin position="222"/>
        <end position="242"/>
    </location>
</feature>
<dbReference type="PANTHER" id="PTHR33048">
    <property type="entry name" value="PTH11-LIKE INTEGRAL MEMBRANE PROTEIN (AFU_ORTHOLOGUE AFUA_5G11245)"/>
    <property type="match status" value="1"/>
</dbReference>
<proteinExistence type="inferred from homology"/>
<dbReference type="GO" id="GO:0016020">
    <property type="term" value="C:membrane"/>
    <property type="evidence" value="ECO:0007669"/>
    <property type="project" value="UniProtKB-SubCell"/>
</dbReference>
<dbReference type="InterPro" id="IPR052337">
    <property type="entry name" value="SAT4-like"/>
</dbReference>